<sequence length="241" mass="26126">MELSRIKVLYGGLILQLLFTIAVPLPYNKYGRQCSDIGCLSSQVCVMAYDSCSLSQREGNDCGRYPTCKKNTEAGLAAGPSGVLSLNPAPENTKSKDTVYPNIPIDPNYIFGNVQTTKSPFFSHQPYPPPQPGLGSLPSVFQPMYPPLNQPPPGAQVPIAFGASPQNPYYPPRPQNPATSTEPSLWNQFLYNKQPDKRPRNGAALPSLRSSSLATVLLASAAVLLTIIQRHRGQSVLAGWL</sequence>
<reference evidence="2" key="1">
    <citation type="submission" date="2021-05" db="EMBL/GenBank/DDBJ databases">
        <authorList>
            <person name="Alioto T."/>
            <person name="Alioto T."/>
            <person name="Gomez Garrido J."/>
        </authorList>
    </citation>
    <scope>NUCLEOTIDE SEQUENCE</scope>
</reference>
<dbReference type="PANTHER" id="PTHR39956">
    <property type="entry name" value="GH09530P-RELATED"/>
    <property type="match status" value="1"/>
</dbReference>
<dbReference type="AlphaFoldDB" id="A0A8D8FWE2"/>
<accession>A0A8D8FWE2</accession>
<feature type="region of interest" description="Disordered" evidence="1">
    <location>
        <begin position="162"/>
        <end position="183"/>
    </location>
</feature>
<dbReference type="PANTHER" id="PTHR39956:SF1">
    <property type="entry name" value="GH09530P-RELATED"/>
    <property type="match status" value="1"/>
</dbReference>
<organism evidence="2">
    <name type="scientific">Culex pipiens</name>
    <name type="common">House mosquito</name>
    <dbReference type="NCBI Taxonomy" id="7175"/>
    <lineage>
        <taxon>Eukaryota</taxon>
        <taxon>Metazoa</taxon>
        <taxon>Ecdysozoa</taxon>
        <taxon>Arthropoda</taxon>
        <taxon>Hexapoda</taxon>
        <taxon>Insecta</taxon>
        <taxon>Pterygota</taxon>
        <taxon>Neoptera</taxon>
        <taxon>Endopterygota</taxon>
        <taxon>Diptera</taxon>
        <taxon>Nematocera</taxon>
        <taxon>Culicoidea</taxon>
        <taxon>Culicidae</taxon>
        <taxon>Culicinae</taxon>
        <taxon>Culicini</taxon>
        <taxon>Culex</taxon>
        <taxon>Culex</taxon>
    </lineage>
</organism>
<evidence type="ECO:0000313" key="2">
    <source>
        <dbReference type="EMBL" id="CAG6487632.1"/>
    </source>
</evidence>
<dbReference type="EMBL" id="HBUE01107076">
    <property type="protein sequence ID" value="CAG6487632.1"/>
    <property type="molecule type" value="Transcribed_RNA"/>
</dbReference>
<evidence type="ECO:0000256" key="1">
    <source>
        <dbReference type="SAM" id="MobiDB-lite"/>
    </source>
</evidence>
<name>A0A8D8FWE2_CULPI</name>
<proteinExistence type="predicted"/>
<protein>
    <submittedName>
        <fullName evidence="2">(northern house mosquito) hypothetical protein</fullName>
    </submittedName>
</protein>